<feature type="compositionally biased region" description="Basic residues" evidence="1">
    <location>
        <begin position="235"/>
        <end position="252"/>
    </location>
</feature>
<evidence type="ECO:0000256" key="1">
    <source>
        <dbReference type="SAM" id="MobiDB-lite"/>
    </source>
</evidence>
<gene>
    <name evidence="2" type="ORF">DM02DRAFT_654751</name>
</gene>
<evidence type="ECO:0000313" key="3">
    <source>
        <dbReference type="Proteomes" id="UP000244855"/>
    </source>
</evidence>
<organism evidence="2 3">
    <name type="scientific">Periconia macrospinosa</name>
    <dbReference type="NCBI Taxonomy" id="97972"/>
    <lineage>
        <taxon>Eukaryota</taxon>
        <taxon>Fungi</taxon>
        <taxon>Dikarya</taxon>
        <taxon>Ascomycota</taxon>
        <taxon>Pezizomycotina</taxon>
        <taxon>Dothideomycetes</taxon>
        <taxon>Pleosporomycetidae</taxon>
        <taxon>Pleosporales</taxon>
        <taxon>Massarineae</taxon>
        <taxon>Periconiaceae</taxon>
        <taxon>Periconia</taxon>
    </lineage>
</organism>
<proteinExistence type="predicted"/>
<dbReference type="EMBL" id="KZ805362">
    <property type="protein sequence ID" value="PVI01096.1"/>
    <property type="molecule type" value="Genomic_DNA"/>
</dbReference>
<feature type="compositionally biased region" description="Polar residues" evidence="1">
    <location>
        <begin position="137"/>
        <end position="154"/>
    </location>
</feature>
<protein>
    <submittedName>
        <fullName evidence="2">Uncharacterized protein</fullName>
    </submittedName>
</protein>
<accession>A0A2V1DSX8</accession>
<dbReference type="AlphaFoldDB" id="A0A2V1DSX8"/>
<reference evidence="2 3" key="1">
    <citation type="journal article" date="2018" name="Sci. Rep.">
        <title>Comparative genomics provides insights into the lifestyle and reveals functional heterogeneity of dark septate endophytic fungi.</title>
        <authorList>
            <person name="Knapp D.G."/>
            <person name="Nemeth J.B."/>
            <person name="Barry K."/>
            <person name="Hainaut M."/>
            <person name="Henrissat B."/>
            <person name="Johnson J."/>
            <person name="Kuo A."/>
            <person name="Lim J.H.P."/>
            <person name="Lipzen A."/>
            <person name="Nolan M."/>
            <person name="Ohm R.A."/>
            <person name="Tamas L."/>
            <person name="Grigoriev I.V."/>
            <person name="Spatafora J.W."/>
            <person name="Nagy L.G."/>
            <person name="Kovacs G.M."/>
        </authorList>
    </citation>
    <scope>NUCLEOTIDE SEQUENCE [LARGE SCALE GENOMIC DNA]</scope>
    <source>
        <strain evidence="2 3">DSE2036</strain>
    </source>
</reference>
<name>A0A2V1DSX8_9PLEO</name>
<feature type="region of interest" description="Disordered" evidence="1">
    <location>
        <begin position="119"/>
        <end position="252"/>
    </location>
</feature>
<keyword evidence="3" id="KW-1185">Reference proteome</keyword>
<sequence length="252" mass="28518">MAGSNNETVTYRTVTQPNTPIAPILHHVEPRLFVEAVTDGLNNYLQHKEWQTALGKSASQWLPGREPPEFIQWYRALNKRLLYLYCGPETPLNCSDDSPEMKAAMERRREIKRIEKRIKDGDWQEGAQDDDMLPVSSGFNTNHASPVHTASSRIAGSAPPEAKLKEAEEKKRKRSSADKTNSIEPQRKKTRKMVTAAPVKLRRSARLMNATKDNVEPQSKKIRGTTDTTSATPSKLRRSTRLKKTRMHQCSG</sequence>
<evidence type="ECO:0000313" key="2">
    <source>
        <dbReference type="EMBL" id="PVI01096.1"/>
    </source>
</evidence>
<dbReference type="Proteomes" id="UP000244855">
    <property type="component" value="Unassembled WGS sequence"/>
</dbReference>